<dbReference type="PANTHER" id="PTHR46512">
    <property type="entry name" value="PEPTIDYLPROLYL ISOMERASE"/>
    <property type="match status" value="1"/>
</dbReference>
<evidence type="ECO:0000256" key="2">
    <source>
        <dbReference type="SAM" id="Coils"/>
    </source>
</evidence>
<dbReference type="Proteomes" id="UP000054408">
    <property type="component" value="Unassembled WGS sequence"/>
</dbReference>
<dbReference type="GeneID" id="25564219"/>
<reference evidence="4 5" key="1">
    <citation type="submission" date="2010-05" db="EMBL/GenBank/DDBJ databases">
        <title>The Genome Sequence of Thecamonas trahens ATCC 50062.</title>
        <authorList>
            <consortium name="The Broad Institute Genome Sequencing Platform"/>
            <person name="Russ C."/>
            <person name="Cuomo C."/>
            <person name="Shea T."/>
            <person name="Young S.K."/>
            <person name="Zeng Q."/>
            <person name="Koehrsen M."/>
            <person name="Haas B."/>
            <person name="Borodovsky M."/>
            <person name="Guigo R."/>
            <person name="Alvarado L."/>
            <person name="Berlin A."/>
            <person name="Bochicchio J."/>
            <person name="Borenstein D."/>
            <person name="Chapman S."/>
            <person name="Chen Z."/>
            <person name="Freedman E."/>
            <person name="Gellesch M."/>
            <person name="Goldberg J."/>
            <person name="Griggs A."/>
            <person name="Gujja S."/>
            <person name="Heilman E."/>
            <person name="Heiman D."/>
            <person name="Hepburn T."/>
            <person name="Howarth C."/>
            <person name="Jen D."/>
            <person name="Larson L."/>
            <person name="Mehta T."/>
            <person name="Park D."/>
            <person name="Pearson M."/>
            <person name="Roberts A."/>
            <person name="Saif S."/>
            <person name="Shenoy N."/>
            <person name="Sisk P."/>
            <person name="Stolte C."/>
            <person name="Sykes S."/>
            <person name="Thomson T."/>
            <person name="Walk T."/>
            <person name="White J."/>
            <person name="Yandava C."/>
            <person name="Burger G."/>
            <person name="Gray M.W."/>
            <person name="Holland P.W.H."/>
            <person name="King N."/>
            <person name="Lang F.B.F."/>
            <person name="Roger A.J."/>
            <person name="Ruiz-Trillo I."/>
            <person name="Lander E."/>
            <person name="Nusbaum C."/>
        </authorList>
    </citation>
    <scope>NUCLEOTIDE SEQUENCE [LARGE SCALE GENOMIC DNA]</scope>
    <source>
        <strain evidence="4 5">ATCC 50062</strain>
    </source>
</reference>
<evidence type="ECO:0000313" key="5">
    <source>
        <dbReference type="Proteomes" id="UP000054408"/>
    </source>
</evidence>
<dbReference type="InterPro" id="IPR016135">
    <property type="entry name" value="UBQ-conjugating_enzyme/RWD"/>
</dbReference>
<dbReference type="PANTHER" id="PTHR46512:SF1">
    <property type="entry name" value="PEPTIDYLPROLYL ISOMERASE"/>
    <property type="match status" value="1"/>
</dbReference>
<dbReference type="SMART" id="SM00028">
    <property type="entry name" value="TPR"/>
    <property type="match status" value="2"/>
</dbReference>
<gene>
    <name evidence="4" type="ORF">AMSG_04685</name>
</gene>
<dbReference type="GO" id="GO:0016020">
    <property type="term" value="C:membrane"/>
    <property type="evidence" value="ECO:0007669"/>
    <property type="project" value="TreeGrafter"/>
</dbReference>
<dbReference type="GO" id="GO:0012505">
    <property type="term" value="C:endomembrane system"/>
    <property type="evidence" value="ECO:0007669"/>
    <property type="project" value="TreeGrafter"/>
</dbReference>
<proteinExistence type="predicted"/>
<dbReference type="Gene3D" id="3.10.110.10">
    <property type="entry name" value="Ubiquitin Conjugating Enzyme"/>
    <property type="match status" value="1"/>
</dbReference>
<dbReference type="Gene3D" id="1.25.40.10">
    <property type="entry name" value="Tetratricopeptide repeat domain"/>
    <property type="match status" value="1"/>
</dbReference>
<dbReference type="SUPFAM" id="SSF54495">
    <property type="entry name" value="UBC-like"/>
    <property type="match status" value="1"/>
</dbReference>
<dbReference type="EMBL" id="GL349452">
    <property type="protein sequence ID" value="KNC48940.1"/>
    <property type="molecule type" value="Genomic_DNA"/>
</dbReference>
<keyword evidence="2" id="KW-0175">Coiled coil</keyword>
<dbReference type="PROSITE" id="PS50005">
    <property type="entry name" value="TPR"/>
    <property type="match status" value="1"/>
</dbReference>
<dbReference type="RefSeq" id="XP_013758357.1">
    <property type="nucleotide sequence ID" value="XM_013902903.1"/>
</dbReference>
<dbReference type="InterPro" id="IPR011990">
    <property type="entry name" value="TPR-like_helical_dom_sf"/>
</dbReference>
<evidence type="ECO:0000256" key="1">
    <source>
        <dbReference type="PROSITE-ProRule" id="PRU00339"/>
    </source>
</evidence>
<dbReference type="GO" id="GO:0005740">
    <property type="term" value="C:mitochondrial envelope"/>
    <property type="evidence" value="ECO:0007669"/>
    <property type="project" value="TreeGrafter"/>
</dbReference>
<dbReference type="InterPro" id="IPR000608">
    <property type="entry name" value="UBC"/>
</dbReference>
<dbReference type="GO" id="GO:0044183">
    <property type="term" value="F:protein folding chaperone"/>
    <property type="evidence" value="ECO:0007669"/>
    <property type="project" value="TreeGrafter"/>
</dbReference>
<dbReference type="STRING" id="461836.A0A0L0D9L6"/>
<dbReference type="CDD" id="cd00195">
    <property type="entry name" value="UBCc_UEV"/>
    <property type="match status" value="1"/>
</dbReference>
<dbReference type="GO" id="GO:0005829">
    <property type="term" value="C:cytosol"/>
    <property type="evidence" value="ECO:0007669"/>
    <property type="project" value="TreeGrafter"/>
</dbReference>
<feature type="repeat" description="TPR" evidence="1">
    <location>
        <begin position="462"/>
        <end position="495"/>
    </location>
</feature>
<feature type="domain" description="UBC core" evidence="3">
    <location>
        <begin position="219"/>
        <end position="316"/>
    </location>
</feature>
<dbReference type="Pfam" id="PF00179">
    <property type="entry name" value="UQ_con"/>
    <property type="match status" value="1"/>
</dbReference>
<evidence type="ECO:0000313" key="4">
    <source>
        <dbReference type="EMBL" id="KNC48940.1"/>
    </source>
</evidence>
<dbReference type="InterPro" id="IPR019734">
    <property type="entry name" value="TPR_rpt"/>
</dbReference>
<dbReference type="SUPFAM" id="SSF48452">
    <property type="entry name" value="TPR-like"/>
    <property type="match status" value="1"/>
</dbReference>
<organism evidence="4 5">
    <name type="scientific">Thecamonas trahens ATCC 50062</name>
    <dbReference type="NCBI Taxonomy" id="461836"/>
    <lineage>
        <taxon>Eukaryota</taxon>
        <taxon>Apusozoa</taxon>
        <taxon>Apusomonadida</taxon>
        <taxon>Apusomonadidae</taxon>
        <taxon>Thecamonas</taxon>
    </lineage>
</organism>
<dbReference type="InterPro" id="IPR050754">
    <property type="entry name" value="FKBP4/5/8-like"/>
</dbReference>
<keyword evidence="5" id="KW-1185">Reference proteome</keyword>
<evidence type="ECO:0000259" key="3">
    <source>
        <dbReference type="Pfam" id="PF00179"/>
    </source>
</evidence>
<dbReference type="AlphaFoldDB" id="A0A0L0D9L6"/>
<accession>A0A0L0D9L6</accession>
<sequence length="527" mass="55343">MNSILAPALKATDPLFSVDNVRLAHAPAVARARETWDVTRMTLLRPEDSWVVPGDGANGNIALVLVPSPQLYLDSAGGIAFPDPIQRPRLAELLAWAQNLTIKDVVDDPRLSLPALGADLPSASRLASEFGVGTDNGGSFESIDALQTAVEAQLSRPRRRLFNELAFGAYGLAPWLELLGVAPGDDDDAAVDTAADTSDAKPGPSSDAASGFAKFKAVTAAVWTLVYHPSKSSVYAGGGPFELSLRLGGQYPLSLPSLHVETPHMVHLHVVDSLSAVHPNAPARRGRIDLERLRPAQWSPTASLIEVFTTVVELFEGEHTGPDELLARTPFAISHDARLGELYRTDRAGYHQAAAASGAVADPALGGARSPGSLVDPPACAAVATACKLAGNAALGRGELATSRALYARGRAWCRQNRSEPELAELYLALELNDSLAAIRDGDARAALASANAALAAAPLSTKALYRRAKAHAALGDDELAIADLERAVALAPNDAALARELARARKAKARAKAEQAALYRRALGGS</sequence>
<feature type="coiled-coil region" evidence="2">
    <location>
        <begin position="495"/>
        <end position="522"/>
    </location>
</feature>
<keyword evidence="1" id="KW-0802">TPR repeat</keyword>
<name>A0A0L0D9L6_THETB</name>
<protein>
    <recommendedName>
        <fullName evidence="3">UBC core domain-containing protein</fullName>
    </recommendedName>
</protein>